<organism evidence="1 2">
    <name type="scientific">Devosia algicola</name>
    <dbReference type="NCBI Taxonomy" id="3026418"/>
    <lineage>
        <taxon>Bacteria</taxon>
        <taxon>Pseudomonadati</taxon>
        <taxon>Pseudomonadota</taxon>
        <taxon>Alphaproteobacteria</taxon>
        <taxon>Hyphomicrobiales</taxon>
        <taxon>Devosiaceae</taxon>
        <taxon>Devosia</taxon>
    </lineage>
</organism>
<name>A0ABY7YRN8_9HYPH</name>
<dbReference type="RefSeq" id="WP_282220249.1">
    <property type="nucleotide sequence ID" value="NZ_CP118246.1"/>
</dbReference>
<dbReference type="EMBL" id="CP118246">
    <property type="protein sequence ID" value="WDR03862.1"/>
    <property type="molecule type" value="Genomic_DNA"/>
</dbReference>
<reference evidence="1 2" key="1">
    <citation type="submission" date="2023-02" db="EMBL/GenBank/DDBJ databases">
        <title>Devosia algicola sp. nov., isolated from the phycosphere of marine algae.</title>
        <authorList>
            <person name="Kim J.M."/>
            <person name="Lee J.K."/>
            <person name="Choi B.J."/>
            <person name="Bayburt H."/>
            <person name="Jeon C.O."/>
        </authorList>
    </citation>
    <scope>NUCLEOTIDE SEQUENCE [LARGE SCALE GENOMIC DNA]</scope>
    <source>
        <strain evidence="1 2">G20-9</strain>
    </source>
</reference>
<accession>A0ABY7YRN8</accession>
<protein>
    <submittedName>
        <fullName evidence="1">Uncharacterized protein</fullName>
    </submittedName>
</protein>
<gene>
    <name evidence="1" type="ORF">PSQ19_07455</name>
</gene>
<evidence type="ECO:0000313" key="1">
    <source>
        <dbReference type="EMBL" id="WDR03862.1"/>
    </source>
</evidence>
<dbReference type="Proteomes" id="UP001220530">
    <property type="component" value="Chromosome"/>
</dbReference>
<sequence>MTKEQDFKQRLATVLQDLQESGVKDQAAMELLGSLALDLSGNLRAVNWSQAKKLITTPTYSTLLEKFEQEGNEHHQAGREKHAYAIQALAISLIAGTMRADPVIRQGEILLDTIIDAAVAAYRRLHGAATH</sequence>
<proteinExistence type="predicted"/>
<evidence type="ECO:0000313" key="2">
    <source>
        <dbReference type="Proteomes" id="UP001220530"/>
    </source>
</evidence>
<keyword evidence="2" id="KW-1185">Reference proteome</keyword>